<evidence type="ECO:0000313" key="11">
    <source>
        <dbReference type="Proteomes" id="UP000267469"/>
    </source>
</evidence>
<feature type="binding site" evidence="8">
    <location>
        <position position="125"/>
    </location>
    <ligand>
        <name>Mg(2+)</name>
        <dbReference type="ChEBI" id="CHEBI:18420"/>
    </ligand>
</feature>
<dbReference type="CDD" id="cd02503">
    <property type="entry name" value="MobA"/>
    <property type="match status" value="1"/>
</dbReference>
<keyword evidence="3 8" id="KW-0479">Metal-binding</keyword>
<evidence type="ECO:0000256" key="2">
    <source>
        <dbReference type="ARBA" id="ARBA00022679"/>
    </source>
</evidence>
<dbReference type="Gene3D" id="3.90.550.10">
    <property type="entry name" value="Spore Coat Polysaccharide Biosynthesis Protein SpsA, Chain A"/>
    <property type="match status" value="1"/>
</dbReference>
<keyword evidence="1 8" id="KW-0963">Cytoplasm</keyword>
<dbReference type="InterPro" id="IPR013482">
    <property type="entry name" value="Molybde_CF_guanTrfase"/>
</dbReference>
<evidence type="ECO:0000256" key="3">
    <source>
        <dbReference type="ARBA" id="ARBA00022723"/>
    </source>
</evidence>
<dbReference type="AlphaFoldDB" id="A0A3N0F4Z7"/>
<gene>
    <name evidence="8" type="primary">mobA</name>
    <name evidence="10" type="ORF">ED312_00775</name>
</gene>
<keyword evidence="4 8" id="KW-0547">Nucleotide-binding</keyword>
<name>A0A3N0F4Z7_SINP1</name>
<comment type="function">
    <text evidence="8">Transfers a GMP moiety from GTP to Mo-molybdopterin (Mo-MPT) cofactor (Moco or molybdenum cofactor) to form Mo-molybdopterin guanine dinucleotide (Mo-MGD) cofactor.</text>
</comment>
<dbReference type="PANTHER" id="PTHR19136:SF81">
    <property type="entry name" value="MOLYBDENUM COFACTOR GUANYLYLTRANSFERASE"/>
    <property type="match status" value="1"/>
</dbReference>
<keyword evidence="7 8" id="KW-0501">Molybdenum cofactor biosynthesis</keyword>
<organism evidence="10 11">
    <name type="scientific">Sinomicrobium pectinilyticum</name>
    <dbReference type="NCBI Taxonomy" id="1084421"/>
    <lineage>
        <taxon>Bacteria</taxon>
        <taxon>Pseudomonadati</taxon>
        <taxon>Bacteroidota</taxon>
        <taxon>Flavobacteriia</taxon>
        <taxon>Flavobacteriales</taxon>
        <taxon>Flavobacteriaceae</taxon>
        <taxon>Sinomicrobium</taxon>
    </lineage>
</organism>
<feature type="binding site" evidence="8">
    <location>
        <position position="94"/>
    </location>
    <ligand>
        <name>GTP</name>
        <dbReference type="ChEBI" id="CHEBI:37565"/>
    </ligand>
</feature>
<dbReference type="PANTHER" id="PTHR19136">
    <property type="entry name" value="MOLYBDENUM COFACTOR GUANYLYLTRANSFERASE"/>
    <property type="match status" value="1"/>
</dbReference>
<dbReference type="EMBL" id="RJTM01000002">
    <property type="protein sequence ID" value="RNL95166.1"/>
    <property type="molecule type" value="Genomic_DNA"/>
</dbReference>
<reference evidence="10 11" key="1">
    <citation type="submission" date="2018-10" db="EMBL/GenBank/DDBJ databases">
        <title>Sinomicrobium pectinilyticum sp. nov., a pectinase-producing bacterium isolated from alkaline and saline soil, and emended description of the genus Sinomicrobium.</title>
        <authorList>
            <person name="Cheng B."/>
            <person name="Li C."/>
            <person name="Lai Q."/>
            <person name="Du M."/>
            <person name="Shao Z."/>
            <person name="Xu P."/>
            <person name="Yang C."/>
        </authorList>
    </citation>
    <scope>NUCLEOTIDE SEQUENCE [LARGE SCALE GENOMIC DNA]</scope>
    <source>
        <strain evidence="10 11">5DNS001</strain>
    </source>
</reference>
<dbReference type="GO" id="GO:0061603">
    <property type="term" value="F:molybdenum cofactor guanylyltransferase activity"/>
    <property type="evidence" value="ECO:0007669"/>
    <property type="project" value="UniProtKB-EC"/>
</dbReference>
<dbReference type="GO" id="GO:0005525">
    <property type="term" value="F:GTP binding"/>
    <property type="evidence" value="ECO:0007669"/>
    <property type="project" value="UniProtKB-UniRule"/>
</dbReference>
<dbReference type="OrthoDB" id="9788394at2"/>
<dbReference type="GO" id="GO:0005737">
    <property type="term" value="C:cytoplasm"/>
    <property type="evidence" value="ECO:0007669"/>
    <property type="project" value="UniProtKB-SubCell"/>
</dbReference>
<dbReference type="EC" id="2.7.7.77" evidence="8"/>
<keyword evidence="11" id="KW-1185">Reference proteome</keyword>
<comment type="catalytic activity">
    <reaction evidence="8">
        <text>Mo-molybdopterin + GTP + H(+) = Mo-molybdopterin guanine dinucleotide + diphosphate</text>
        <dbReference type="Rhea" id="RHEA:34243"/>
        <dbReference type="ChEBI" id="CHEBI:15378"/>
        <dbReference type="ChEBI" id="CHEBI:33019"/>
        <dbReference type="ChEBI" id="CHEBI:37565"/>
        <dbReference type="ChEBI" id="CHEBI:71302"/>
        <dbReference type="ChEBI" id="CHEBI:71310"/>
        <dbReference type="EC" id="2.7.7.77"/>
    </reaction>
</comment>
<sequence length="218" mass="24255">MKSNPVCIFTVPLYREKDNFSRENHNTLAPLYGLVLAGGESSRMGKNKALLEYHSQPQFAHVAQLLDVFCEQVVISSNTALPGSYIKNRSLLSDEAAYTGCGPMSGVLTAIRHFPGKSFFVLGCDYPALTQGDMEQLFMARSPEHDAVCFHHPESRVSEPLITIYEAASLKKLPRFYRNGGKSLRKFLEGSVAKRIAPRNPGALKSYDSPEDRDRFGH</sequence>
<feature type="domain" description="MobA-like NTP transferase" evidence="9">
    <location>
        <begin position="33"/>
        <end position="189"/>
    </location>
</feature>
<evidence type="ECO:0000256" key="1">
    <source>
        <dbReference type="ARBA" id="ARBA00022490"/>
    </source>
</evidence>
<dbReference type="GO" id="GO:0006777">
    <property type="term" value="P:Mo-molybdopterin cofactor biosynthetic process"/>
    <property type="evidence" value="ECO:0007669"/>
    <property type="project" value="UniProtKB-KW"/>
</dbReference>
<evidence type="ECO:0000256" key="8">
    <source>
        <dbReference type="HAMAP-Rule" id="MF_00316"/>
    </source>
</evidence>
<comment type="subcellular location">
    <subcellularLocation>
        <location evidence="8">Cytoplasm</location>
    </subcellularLocation>
</comment>
<evidence type="ECO:0000313" key="10">
    <source>
        <dbReference type="EMBL" id="RNL95166.1"/>
    </source>
</evidence>
<keyword evidence="5 8" id="KW-0460">Magnesium</keyword>
<comment type="caution">
    <text evidence="8">Lacks conserved residue(s) required for the propagation of feature annotation.</text>
</comment>
<comment type="domain">
    <text evidence="8">The N-terminal domain determines nucleotide recognition and specific binding, while the C-terminal domain determines the specific binding to the target protein.</text>
</comment>
<dbReference type="HAMAP" id="MF_00316">
    <property type="entry name" value="MobA"/>
    <property type="match status" value="1"/>
</dbReference>
<dbReference type="Pfam" id="PF12804">
    <property type="entry name" value="NTP_transf_3"/>
    <property type="match status" value="1"/>
</dbReference>
<accession>A0A3N0F4Z7</accession>
<protein>
    <recommendedName>
        <fullName evidence="8">Probable molybdenum cofactor guanylyltransferase</fullName>
        <shortName evidence="8">MoCo guanylyltransferase</shortName>
        <ecNumber evidence="8">2.7.7.77</ecNumber>
    </recommendedName>
    <alternativeName>
        <fullName evidence="8">GTP:molybdopterin guanylyltransferase</fullName>
    </alternativeName>
    <alternativeName>
        <fullName evidence="8">Mo-MPT guanylyltransferase</fullName>
    </alternativeName>
    <alternativeName>
        <fullName evidence="8">Molybdopterin guanylyltransferase</fullName>
    </alternativeName>
    <alternativeName>
        <fullName evidence="8">Molybdopterin-guanine dinucleotide synthase</fullName>
        <shortName evidence="8">MGD synthase</shortName>
    </alternativeName>
</protein>
<dbReference type="Proteomes" id="UP000267469">
    <property type="component" value="Unassembled WGS sequence"/>
</dbReference>
<evidence type="ECO:0000259" key="9">
    <source>
        <dbReference type="Pfam" id="PF12804"/>
    </source>
</evidence>
<feature type="binding site" evidence="8">
    <location>
        <begin position="36"/>
        <end position="38"/>
    </location>
    <ligand>
        <name>GTP</name>
        <dbReference type="ChEBI" id="CHEBI:37565"/>
    </ligand>
</feature>
<proteinExistence type="inferred from homology"/>
<keyword evidence="6 8" id="KW-0342">GTP-binding</keyword>
<comment type="cofactor">
    <cofactor evidence="8">
        <name>Mg(2+)</name>
        <dbReference type="ChEBI" id="CHEBI:18420"/>
    </cofactor>
</comment>
<feature type="binding site" evidence="8">
    <location>
        <position position="125"/>
    </location>
    <ligand>
        <name>GTP</name>
        <dbReference type="ChEBI" id="CHEBI:37565"/>
    </ligand>
</feature>
<dbReference type="InterPro" id="IPR029044">
    <property type="entry name" value="Nucleotide-diphossugar_trans"/>
</dbReference>
<evidence type="ECO:0000256" key="4">
    <source>
        <dbReference type="ARBA" id="ARBA00022741"/>
    </source>
</evidence>
<evidence type="ECO:0000256" key="5">
    <source>
        <dbReference type="ARBA" id="ARBA00022842"/>
    </source>
</evidence>
<feature type="binding site" evidence="8">
    <location>
        <position position="48"/>
    </location>
    <ligand>
        <name>GTP</name>
        <dbReference type="ChEBI" id="CHEBI:37565"/>
    </ligand>
</feature>
<keyword evidence="2 8" id="KW-0808">Transferase</keyword>
<evidence type="ECO:0000256" key="7">
    <source>
        <dbReference type="ARBA" id="ARBA00023150"/>
    </source>
</evidence>
<dbReference type="SUPFAM" id="SSF53448">
    <property type="entry name" value="Nucleotide-diphospho-sugar transferases"/>
    <property type="match status" value="1"/>
</dbReference>
<dbReference type="RefSeq" id="WP_123214077.1">
    <property type="nucleotide sequence ID" value="NZ_RJTM01000002.1"/>
</dbReference>
<evidence type="ECO:0000256" key="6">
    <source>
        <dbReference type="ARBA" id="ARBA00023134"/>
    </source>
</evidence>
<comment type="caution">
    <text evidence="10">The sequence shown here is derived from an EMBL/GenBank/DDBJ whole genome shotgun (WGS) entry which is preliminary data.</text>
</comment>
<comment type="similarity">
    <text evidence="8">Belongs to the MobA family.</text>
</comment>
<dbReference type="InterPro" id="IPR025877">
    <property type="entry name" value="MobA-like_NTP_Trfase"/>
</dbReference>
<dbReference type="GO" id="GO:0046872">
    <property type="term" value="F:metal ion binding"/>
    <property type="evidence" value="ECO:0007669"/>
    <property type="project" value="UniProtKB-KW"/>
</dbReference>